<keyword evidence="4" id="KW-0460">Magnesium</keyword>
<dbReference type="GO" id="GO:0016829">
    <property type="term" value="F:lyase activity"/>
    <property type="evidence" value="ECO:0007669"/>
    <property type="project" value="UniProtKB-KW"/>
</dbReference>
<dbReference type="PIRSF" id="PIRSF015582">
    <property type="entry name" value="Cit_lyase_B"/>
    <property type="match status" value="1"/>
</dbReference>
<evidence type="ECO:0000256" key="3">
    <source>
        <dbReference type="ARBA" id="ARBA00022723"/>
    </source>
</evidence>
<dbReference type="RefSeq" id="WP_377030928.1">
    <property type="nucleotide sequence ID" value="NZ_JBHOMY010000082.1"/>
</dbReference>
<evidence type="ECO:0000313" key="6">
    <source>
        <dbReference type="EMBL" id="MFC1459195.1"/>
    </source>
</evidence>
<dbReference type="PANTHER" id="PTHR32308:SF0">
    <property type="entry name" value="HPCH_HPAI ALDOLASE_CITRATE LYASE DOMAIN-CONTAINING PROTEIN"/>
    <property type="match status" value="1"/>
</dbReference>
<proteinExistence type="inferred from homology"/>
<comment type="cofactor">
    <cofactor evidence="1">
        <name>Mg(2+)</name>
        <dbReference type="ChEBI" id="CHEBI:18420"/>
    </cofactor>
</comment>
<dbReference type="SUPFAM" id="SSF51621">
    <property type="entry name" value="Phosphoenolpyruvate/pyruvate domain"/>
    <property type="match status" value="1"/>
</dbReference>
<keyword evidence="3" id="KW-0479">Metal-binding</keyword>
<keyword evidence="7" id="KW-1185">Reference proteome</keyword>
<dbReference type="InterPro" id="IPR011206">
    <property type="entry name" value="Citrate_lyase_beta/mcl1/mcl2"/>
</dbReference>
<dbReference type="Pfam" id="PF03328">
    <property type="entry name" value="HpcH_HpaI"/>
    <property type="match status" value="1"/>
</dbReference>
<comment type="caution">
    <text evidence="6">The sequence shown here is derived from an EMBL/GenBank/DDBJ whole genome shotgun (WGS) entry which is preliminary data.</text>
</comment>
<evidence type="ECO:0000313" key="7">
    <source>
        <dbReference type="Proteomes" id="UP001593940"/>
    </source>
</evidence>
<dbReference type="Proteomes" id="UP001593940">
    <property type="component" value="Unassembled WGS sequence"/>
</dbReference>
<comment type="similarity">
    <text evidence="2">Belongs to the HpcH/HpaI aldolase family.</text>
</comment>
<feature type="domain" description="HpcH/HpaI aldolase/citrate lyase" evidence="5">
    <location>
        <begin position="2"/>
        <end position="229"/>
    </location>
</feature>
<dbReference type="PANTHER" id="PTHR32308">
    <property type="entry name" value="LYASE BETA SUBUNIT, PUTATIVE (AFU_ORTHOLOGUE AFUA_4G13030)-RELATED"/>
    <property type="match status" value="1"/>
</dbReference>
<evidence type="ECO:0000256" key="1">
    <source>
        <dbReference type="ARBA" id="ARBA00001946"/>
    </source>
</evidence>
<name>A0ABV6YD54_9HYPH</name>
<dbReference type="InterPro" id="IPR040442">
    <property type="entry name" value="Pyrv_kinase-like_dom_sf"/>
</dbReference>
<reference evidence="6 7" key="1">
    <citation type="submission" date="2024-09" db="EMBL/GenBank/DDBJ databases">
        <title>Nodulacao em especies de Leguminosae Basais da Amazonia e Caracterizacao dos Rizobios e Bacterias Associadas aos Nodulos.</title>
        <authorList>
            <person name="Jambeiro I.C.A."/>
            <person name="Lopes I.S."/>
            <person name="Aguiar E.R.G.R."/>
            <person name="Santos A.F.J."/>
            <person name="Dos Santos J.M.F."/>
            <person name="Gross E."/>
        </authorList>
    </citation>
    <scope>NUCLEOTIDE SEQUENCE [LARGE SCALE GENOMIC DNA]</scope>
    <source>
        <strain evidence="6 7">BRUESC1165</strain>
    </source>
</reference>
<protein>
    <submittedName>
        <fullName evidence="6">HpcH/HpaI aldolase/citrate lyase family protein</fullName>
    </submittedName>
</protein>
<dbReference type="InterPro" id="IPR005000">
    <property type="entry name" value="Aldolase/citrate-lyase_domain"/>
</dbReference>
<evidence type="ECO:0000259" key="5">
    <source>
        <dbReference type="Pfam" id="PF03328"/>
    </source>
</evidence>
<dbReference type="Gene3D" id="3.20.20.60">
    <property type="entry name" value="Phosphoenolpyruvate-binding domains"/>
    <property type="match status" value="1"/>
</dbReference>
<keyword evidence="6" id="KW-0456">Lyase</keyword>
<accession>A0ABV6YD54</accession>
<dbReference type="EMBL" id="JBHOMY010000082">
    <property type="protein sequence ID" value="MFC1459195.1"/>
    <property type="molecule type" value="Genomic_DNA"/>
</dbReference>
<dbReference type="InterPro" id="IPR015813">
    <property type="entry name" value="Pyrv/PenolPyrv_kinase-like_dom"/>
</dbReference>
<organism evidence="6 7">
    <name type="scientific">Microvirga arabica</name>
    <dbReference type="NCBI Taxonomy" id="1128671"/>
    <lineage>
        <taxon>Bacteria</taxon>
        <taxon>Pseudomonadati</taxon>
        <taxon>Pseudomonadota</taxon>
        <taxon>Alphaproteobacteria</taxon>
        <taxon>Hyphomicrobiales</taxon>
        <taxon>Methylobacteriaceae</taxon>
        <taxon>Microvirga</taxon>
    </lineage>
</organism>
<evidence type="ECO:0000256" key="4">
    <source>
        <dbReference type="ARBA" id="ARBA00022842"/>
    </source>
</evidence>
<sequence length="294" mass="31215">MRSLLFVPGDSRKKLDKALTSGADVLLIDLEDSVSLEAKEEARQTTATFLKERSKGTDRPRLYVRVNGLTTGLIDADLDGVMPAAPDGIVLPKTMGGPDVSHLGAKLAVREAEFGLEDGITRILAIGTENAAGVFALGTFAGASHRLMAITWGGEDLSADLGAETNRDETGTYTDPYRIARSLTLLGAAAAGVDAVDSVFTNFRDMAGLETECRTARRDGFVAKMAIHPAQVPVINEAFTPSPDAIEQAQAVIDAFKANPGAGVVGVNGEMLDRPHLRRAERLLTRSAMDRGPK</sequence>
<evidence type="ECO:0000256" key="2">
    <source>
        <dbReference type="ARBA" id="ARBA00005568"/>
    </source>
</evidence>
<gene>
    <name evidence="6" type="ORF">ACETIH_21310</name>
</gene>